<organism evidence="1 2">
    <name type="scientific">Microbacterium aurantiacum</name>
    <dbReference type="NCBI Taxonomy" id="162393"/>
    <lineage>
        <taxon>Bacteria</taxon>
        <taxon>Bacillati</taxon>
        <taxon>Actinomycetota</taxon>
        <taxon>Actinomycetes</taxon>
        <taxon>Micrococcales</taxon>
        <taxon>Microbacteriaceae</taxon>
        <taxon>Microbacterium</taxon>
    </lineage>
</organism>
<evidence type="ECO:0000313" key="1">
    <source>
        <dbReference type="EMBL" id="KOS10727.1"/>
    </source>
</evidence>
<dbReference type="Proteomes" id="UP000037737">
    <property type="component" value="Unassembled WGS sequence"/>
</dbReference>
<name>A0A0M8MIE3_9MICO</name>
<reference evidence="1" key="1">
    <citation type="submission" date="2015-04" db="EMBL/GenBank/DDBJ databases">
        <title>Complete genome sequence of Microbacterium chocolatum SIT 101, a bacterium enantioselectively hydrolyzing mesomeric diesters.</title>
        <authorList>
            <person name="Li X."/>
            <person name="Xu Y."/>
        </authorList>
    </citation>
    <scope>NUCLEOTIDE SEQUENCE [LARGE SCALE GENOMIC DNA]</scope>
    <source>
        <strain evidence="1">SIT 101</strain>
    </source>
</reference>
<dbReference type="EMBL" id="LAVO01000008">
    <property type="protein sequence ID" value="KOS10727.1"/>
    <property type="molecule type" value="Genomic_DNA"/>
</dbReference>
<keyword evidence="2" id="KW-1185">Reference proteome</keyword>
<accession>A0A0M8MIE3</accession>
<dbReference type="KEGG" id="mcw:A8L33_13075"/>
<evidence type="ECO:0000313" key="2">
    <source>
        <dbReference type="Proteomes" id="UP000037737"/>
    </source>
</evidence>
<gene>
    <name evidence="1" type="ORF">XI38_09070</name>
</gene>
<dbReference type="AlphaFoldDB" id="A0A0M8MIE3"/>
<protein>
    <submittedName>
        <fullName evidence="1">Uncharacterized protein</fullName>
    </submittedName>
</protein>
<comment type="caution">
    <text evidence="1">The sequence shown here is derived from an EMBL/GenBank/DDBJ whole genome shotgun (WGS) entry which is preliminary data.</text>
</comment>
<sequence length="88" mass="9701">MAASRHPSRAAHHKRVLALYTGEGGWVPAARGVKLTPASASDLMERGFSMARVRDGWRGSRQVSLCQYLQVFVPTASDDPPLRRRSNP</sequence>
<proteinExistence type="predicted"/>
<dbReference type="RefSeq" id="WP_053547984.1">
    <property type="nucleotide sequence ID" value="NZ_JAHWXH010000003.1"/>
</dbReference>
<dbReference type="PATRIC" id="fig|84292.3.peg.1848"/>